<keyword evidence="3" id="KW-0687">Ribonucleoprotein</keyword>
<dbReference type="GO" id="GO:0005840">
    <property type="term" value="C:ribosome"/>
    <property type="evidence" value="ECO:0007669"/>
    <property type="project" value="UniProtKB-KW"/>
</dbReference>
<dbReference type="OMA" id="THGQIRT"/>
<name>A0A8W4F7A6_PIG</name>
<dbReference type="PANTHER" id="PTHR11700">
    <property type="entry name" value="30S RIBOSOMAL PROTEIN S10 FAMILY MEMBER"/>
    <property type="match status" value="1"/>
</dbReference>
<evidence type="ECO:0000256" key="3">
    <source>
        <dbReference type="ARBA" id="ARBA00023274"/>
    </source>
</evidence>
<dbReference type="GO" id="GO:0003735">
    <property type="term" value="F:structural constituent of ribosome"/>
    <property type="evidence" value="ECO:0007669"/>
    <property type="project" value="InterPro"/>
</dbReference>
<accession>A0A8W4F7A6</accession>
<dbReference type="InterPro" id="IPR027486">
    <property type="entry name" value="Ribosomal_uS10_dom"/>
</dbReference>
<dbReference type="Proteomes" id="UP000008227">
    <property type="component" value="Chromosome 13"/>
</dbReference>
<dbReference type="Pfam" id="PF00338">
    <property type="entry name" value="Ribosomal_S10"/>
    <property type="match status" value="1"/>
</dbReference>
<reference evidence="5" key="1">
    <citation type="journal article" date="2020" name="Gigascience">
        <title>An improved pig reference genome sequence to enable pig genetics and genomics research.</title>
        <authorList>
            <person name="Warr A."/>
            <person name="Affara N."/>
            <person name="Aken B."/>
            <person name="Beiki H."/>
            <person name="Bickhart D.M."/>
            <person name="Billis K."/>
            <person name="Chow W."/>
            <person name="Eory L."/>
            <person name="Finlayson H.A."/>
            <person name="Flicek P."/>
            <person name="Giron C.G."/>
            <person name="Griffin D.K."/>
            <person name="Hall R."/>
            <person name="Hannum G."/>
            <person name="Hourlier T."/>
            <person name="Howe K."/>
            <person name="Hume D.A."/>
            <person name="Izuogu O."/>
            <person name="Kim K."/>
            <person name="Koren S."/>
            <person name="Liu H."/>
            <person name="Manchanda N."/>
            <person name="Martin F.J."/>
            <person name="Nonneman D.J."/>
            <person name="O'Connor R.E."/>
            <person name="Phillippy A.M."/>
            <person name="Rohrer G.A."/>
            <person name="Rosen B.D."/>
            <person name="Rund L.A."/>
            <person name="Sargent C.A."/>
            <person name="Schook L.B."/>
            <person name="Schroeder S.G."/>
            <person name="Schwartz A.S."/>
            <person name="Skinner B.M."/>
            <person name="Talbot R."/>
            <person name="Tseng E."/>
            <person name="Tuggle C.K."/>
            <person name="Watson M."/>
            <person name="Smith T.P.L."/>
            <person name="Archibald A.L."/>
        </authorList>
    </citation>
    <scope>NUCLEOTIDE SEQUENCE [LARGE SCALE GENOMIC DNA]</scope>
    <source>
        <strain evidence="5">Duroc</strain>
    </source>
</reference>
<evidence type="ECO:0000256" key="1">
    <source>
        <dbReference type="ARBA" id="ARBA00007102"/>
    </source>
</evidence>
<dbReference type="AlphaFoldDB" id="A0A8W4F7A6"/>
<dbReference type="GO" id="GO:1990904">
    <property type="term" value="C:ribonucleoprotein complex"/>
    <property type="evidence" value="ECO:0007669"/>
    <property type="project" value="UniProtKB-KW"/>
</dbReference>
<evidence type="ECO:0000313" key="5">
    <source>
        <dbReference type="Ensembl" id="ENSSSCP00000075094.1"/>
    </source>
</evidence>
<dbReference type="Gene3D" id="3.30.70.600">
    <property type="entry name" value="Ribosomal protein S10 domain"/>
    <property type="match status" value="1"/>
</dbReference>
<evidence type="ECO:0000313" key="6">
    <source>
        <dbReference type="Proteomes" id="UP000008227"/>
    </source>
</evidence>
<evidence type="ECO:0000256" key="2">
    <source>
        <dbReference type="ARBA" id="ARBA00022980"/>
    </source>
</evidence>
<dbReference type="InterPro" id="IPR036838">
    <property type="entry name" value="Ribosomal_uS10_dom_sf"/>
</dbReference>
<comment type="similarity">
    <text evidence="1">Belongs to the universal ribosomal protein uS10 family.</text>
</comment>
<sequence length="66" mass="7857">MSFKDTGKMYVEQEVVIHQIRITLISCNMKSLEKVCVDLIRRTKEENLKVQELVWMTTKTLRITTR</sequence>
<dbReference type="GO" id="GO:0006412">
    <property type="term" value="P:translation"/>
    <property type="evidence" value="ECO:0007669"/>
    <property type="project" value="InterPro"/>
</dbReference>
<protein>
    <recommendedName>
        <fullName evidence="4">Small ribosomal subunit protein uS10 domain-containing protein</fullName>
    </recommendedName>
</protein>
<evidence type="ECO:0000259" key="4">
    <source>
        <dbReference type="Pfam" id="PF00338"/>
    </source>
</evidence>
<dbReference type="GeneTree" id="ENSGT00940000163894"/>
<keyword evidence="6" id="KW-1185">Reference proteome</keyword>
<feature type="domain" description="Small ribosomal subunit protein uS10" evidence="4">
    <location>
        <begin position="21"/>
        <end position="66"/>
    </location>
</feature>
<dbReference type="InterPro" id="IPR001848">
    <property type="entry name" value="Ribosomal_uS10"/>
</dbReference>
<keyword evidence="2" id="KW-0689">Ribosomal protein</keyword>
<proteinExistence type="inferred from homology"/>
<dbReference type="SUPFAM" id="SSF54999">
    <property type="entry name" value="Ribosomal protein S10"/>
    <property type="match status" value="1"/>
</dbReference>
<reference evidence="5" key="3">
    <citation type="submission" date="2025-09" db="UniProtKB">
        <authorList>
            <consortium name="Ensembl"/>
        </authorList>
    </citation>
    <scope>IDENTIFICATION</scope>
</reference>
<organism evidence="5 6">
    <name type="scientific">Sus scrofa</name>
    <name type="common">Pig</name>
    <dbReference type="NCBI Taxonomy" id="9823"/>
    <lineage>
        <taxon>Eukaryota</taxon>
        <taxon>Metazoa</taxon>
        <taxon>Chordata</taxon>
        <taxon>Craniata</taxon>
        <taxon>Vertebrata</taxon>
        <taxon>Euteleostomi</taxon>
        <taxon>Mammalia</taxon>
        <taxon>Eutheria</taxon>
        <taxon>Laurasiatheria</taxon>
        <taxon>Artiodactyla</taxon>
        <taxon>Suina</taxon>
        <taxon>Suidae</taxon>
        <taxon>Sus</taxon>
    </lineage>
</organism>
<reference evidence="5" key="2">
    <citation type="submission" date="2025-08" db="UniProtKB">
        <authorList>
            <consortium name="Ensembl"/>
        </authorList>
    </citation>
    <scope>IDENTIFICATION</scope>
</reference>
<dbReference type="Ensembl" id="ENSSSCT00000096026.1">
    <property type="protein sequence ID" value="ENSSSCP00000075094.1"/>
    <property type="gene ID" value="ENSSSCG00000062849.1"/>
</dbReference>